<keyword evidence="5" id="KW-1133">Transmembrane helix</keyword>
<dbReference type="GO" id="GO:0007165">
    <property type="term" value="P:signal transduction"/>
    <property type="evidence" value="ECO:0007669"/>
    <property type="project" value="UniProtKB-KW"/>
</dbReference>
<keyword evidence="4" id="KW-0552">Olfaction</keyword>
<keyword evidence="3" id="KW-0812">Transmembrane</keyword>
<evidence type="ECO:0000256" key="4">
    <source>
        <dbReference type="ARBA" id="ARBA00022725"/>
    </source>
</evidence>
<dbReference type="Pfam" id="PF02949">
    <property type="entry name" value="7tm_6"/>
    <property type="match status" value="1"/>
</dbReference>
<evidence type="ECO:0000313" key="10">
    <source>
        <dbReference type="Proteomes" id="UP001233999"/>
    </source>
</evidence>
<keyword evidence="2" id="KW-0716">Sensory transduction</keyword>
<evidence type="ECO:0000256" key="1">
    <source>
        <dbReference type="ARBA" id="ARBA00004141"/>
    </source>
</evidence>
<dbReference type="GO" id="GO:0004984">
    <property type="term" value="F:olfactory receptor activity"/>
    <property type="evidence" value="ECO:0007669"/>
    <property type="project" value="InterPro"/>
</dbReference>
<dbReference type="AlphaFoldDB" id="A0AAD8E7M0"/>
<keyword evidence="10" id="KW-1185">Reference proteome</keyword>
<evidence type="ECO:0000256" key="3">
    <source>
        <dbReference type="ARBA" id="ARBA00022692"/>
    </source>
</evidence>
<keyword evidence="8" id="KW-0807">Transducer</keyword>
<evidence type="ECO:0000256" key="2">
    <source>
        <dbReference type="ARBA" id="ARBA00022606"/>
    </source>
</evidence>
<reference evidence="9" key="2">
    <citation type="submission" date="2023-05" db="EMBL/GenBank/DDBJ databases">
        <authorList>
            <person name="Fouks B."/>
        </authorList>
    </citation>
    <scope>NUCLEOTIDE SEQUENCE</scope>
    <source>
        <strain evidence="9">Stay&amp;Tobe</strain>
        <tissue evidence="9">Testes</tissue>
    </source>
</reference>
<dbReference type="Proteomes" id="UP001233999">
    <property type="component" value="Unassembled WGS sequence"/>
</dbReference>
<proteinExistence type="predicted"/>
<name>A0AAD8E7M0_DIPPU</name>
<accession>A0AAD8E7M0</accession>
<keyword evidence="6" id="KW-0472">Membrane</keyword>
<evidence type="ECO:0000256" key="7">
    <source>
        <dbReference type="ARBA" id="ARBA00023170"/>
    </source>
</evidence>
<dbReference type="InterPro" id="IPR004117">
    <property type="entry name" value="7tm6_olfct_rcpt"/>
</dbReference>
<dbReference type="GO" id="GO:0005549">
    <property type="term" value="F:odorant binding"/>
    <property type="evidence" value="ECO:0007669"/>
    <property type="project" value="InterPro"/>
</dbReference>
<protein>
    <submittedName>
        <fullName evidence="9">Uncharacterized protein</fullName>
    </submittedName>
</protein>
<dbReference type="EMBL" id="JASPKZ010008371">
    <property type="protein sequence ID" value="KAJ9579866.1"/>
    <property type="molecule type" value="Genomic_DNA"/>
</dbReference>
<keyword evidence="7" id="KW-0675">Receptor</keyword>
<reference evidence="9" key="1">
    <citation type="journal article" date="2023" name="IScience">
        <title>Live-bearing cockroach genome reveals convergent evolutionary mechanisms linked to viviparity in insects and beyond.</title>
        <authorList>
            <person name="Fouks B."/>
            <person name="Harrison M.C."/>
            <person name="Mikhailova A.A."/>
            <person name="Marchal E."/>
            <person name="English S."/>
            <person name="Carruthers M."/>
            <person name="Jennings E.C."/>
            <person name="Chiamaka E.L."/>
            <person name="Frigard R.A."/>
            <person name="Pippel M."/>
            <person name="Attardo G.M."/>
            <person name="Benoit J.B."/>
            <person name="Bornberg-Bauer E."/>
            <person name="Tobe S.S."/>
        </authorList>
    </citation>
    <scope>NUCLEOTIDE SEQUENCE</scope>
    <source>
        <strain evidence="9">Stay&amp;Tobe</strain>
    </source>
</reference>
<evidence type="ECO:0000256" key="6">
    <source>
        <dbReference type="ARBA" id="ARBA00023136"/>
    </source>
</evidence>
<evidence type="ECO:0000256" key="8">
    <source>
        <dbReference type="ARBA" id="ARBA00023224"/>
    </source>
</evidence>
<feature type="non-terminal residue" evidence="9">
    <location>
        <position position="1"/>
    </location>
</feature>
<comment type="caution">
    <text evidence="9">The sequence shown here is derived from an EMBL/GenBank/DDBJ whole genome shotgun (WGS) entry which is preliminary data.</text>
</comment>
<comment type="subcellular location">
    <subcellularLocation>
        <location evidence="1">Membrane</location>
        <topology evidence="1">Multi-pass membrane protein</topology>
    </subcellularLocation>
</comment>
<organism evidence="9 10">
    <name type="scientific">Diploptera punctata</name>
    <name type="common">Pacific beetle cockroach</name>
    <dbReference type="NCBI Taxonomy" id="6984"/>
    <lineage>
        <taxon>Eukaryota</taxon>
        <taxon>Metazoa</taxon>
        <taxon>Ecdysozoa</taxon>
        <taxon>Arthropoda</taxon>
        <taxon>Hexapoda</taxon>
        <taxon>Insecta</taxon>
        <taxon>Pterygota</taxon>
        <taxon>Neoptera</taxon>
        <taxon>Polyneoptera</taxon>
        <taxon>Dictyoptera</taxon>
        <taxon>Blattodea</taxon>
        <taxon>Blaberoidea</taxon>
        <taxon>Blaberidae</taxon>
        <taxon>Diplopterinae</taxon>
        <taxon>Diploptera</taxon>
    </lineage>
</organism>
<evidence type="ECO:0000313" key="9">
    <source>
        <dbReference type="EMBL" id="KAJ9579866.1"/>
    </source>
</evidence>
<evidence type="ECO:0000256" key="5">
    <source>
        <dbReference type="ARBA" id="ARBA00022989"/>
    </source>
</evidence>
<gene>
    <name evidence="9" type="ORF">L9F63_004468</name>
</gene>
<dbReference type="GO" id="GO:0016020">
    <property type="term" value="C:membrane"/>
    <property type="evidence" value="ECO:0007669"/>
    <property type="project" value="UniProtKB-SubCell"/>
</dbReference>
<sequence>SEEVQEAVYGCSWFLRRKGFKKLVPMMLMRSSRCSKMSASVFFDLSFETFSLVNVHYAYLLINIWNDLLTSICMGYLTGVRSEDG</sequence>